<dbReference type="Gene3D" id="3.30.530.20">
    <property type="match status" value="1"/>
</dbReference>
<evidence type="ECO:0000313" key="2">
    <source>
        <dbReference type="EMBL" id="KAK3035271.1"/>
    </source>
</evidence>
<evidence type="ECO:0000259" key="1">
    <source>
        <dbReference type="Pfam" id="PF03364"/>
    </source>
</evidence>
<accession>A0AA88WW34</accession>
<dbReference type="Pfam" id="PF03364">
    <property type="entry name" value="Polyketide_cyc"/>
    <property type="match status" value="1"/>
</dbReference>
<name>A0AA88WW34_9ASTE</name>
<dbReference type="Proteomes" id="UP001188597">
    <property type="component" value="Unassembled WGS sequence"/>
</dbReference>
<sequence length="519" mass="57635">MSESKSANLASNGLDLEIRKKNLRGDVLHSVNARISPFRGTKVILASRSLSTATDQHLSPPSMITTSSCTASSNVLPNASLSLRLTCKAQHLSLYQASILIPPSLQRNKCVVLASARLNSTTHFANDDSNKPRTRNESGGERKVECQVEVISWRERRIKADILVNSDIESVWNALTDYERLADFIPNLVSRLAMTTLSYEVNVIPRFNFPAIFLERIIRSDLPINLQALACRAERCFAGNLNVPVTQSPSAATSMVSITSAGIDIDSVIYEENRHSSGESKDNYASSNFGPLSPSTSEVNSNWGAFGKFCKLSRPCMVDEVHLRRFDGLLENGGVHRCVFASITVKAPVREVWHVLTSYESLPEIVPNLAISKILSRENNKVRILQEYRIYKIEILGVLIKKHGEEQRIRYGGNGDEEKEKKREEKMCAAAPPSFPHHAGVPSLFPLSHHHTHPDRCCRLSLFPFSFAVVRLCCAAPAKRMKVSSSSLRVCGSPEANEGKRICRKERDFYGEPSLASFP</sequence>
<gene>
    <name evidence="2" type="ORF">RJ639_034708</name>
</gene>
<dbReference type="InterPro" id="IPR023393">
    <property type="entry name" value="START-like_dom_sf"/>
</dbReference>
<protein>
    <recommendedName>
        <fullName evidence="1">Coenzyme Q-binding protein COQ10 START domain-containing protein</fullName>
    </recommendedName>
</protein>
<reference evidence="2" key="1">
    <citation type="submission" date="2022-12" db="EMBL/GenBank/DDBJ databases">
        <title>Draft genome assemblies for two species of Escallonia (Escalloniales).</title>
        <authorList>
            <person name="Chanderbali A."/>
            <person name="Dervinis C."/>
            <person name="Anghel I."/>
            <person name="Soltis D."/>
            <person name="Soltis P."/>
            <person name="Zapata F."/>
        </authorList>
    </citation>
    <scope>NUCLEOTIDE SEQUENCE</scope>
    <source>
        <strain evidence="2">UCBG64.0493</strain>
        <tissue evidence="2">Leaf</tissue>
    </source>
</reference>
<dbReference type="AlphaFoldDB" id="A0AA88WW34"/>
<dbReference type="EMBL" id="JAVXUP010000179">
    <property type="protein sequence ID" value="KAK3035271.1"/>
    <property type="molecule type" value="Genomic_DNA"/>
</dbReference>
<dbReference type="PANTHER" id="PTHR34060">
    <property type="entry name" value="POLYKETIDE CYCLASE / DEHYDRASE AND LIPID TRANSPORT PROTEIN"/>
    <property type="match status" value="1"/>
</dbReference>
<keyword evidence="3" id="KW-1185">Reference proteome</keyword>
<dbReference type="InterPro" id="IPR005031">
    <property type="entry name" value="COQ10_START"/>
</dbReference>
<dbReference type="PANTHER" id="PTHR34060:SF2">
    <property type="entry name" value="OS03G0837900 PROTEIN"/>
    <property type="match status" value="1"/>
</dbReference>
<organism evidence="2 3">
    <name type="scientific">Escallonia herrerae</name>
    <dbReference type="NCBI Taxonomy" id="1293975"/>
    <lineage>
        <taxon>Eukaryota</taxon>
        <taxon>Viridiplantae</taxon>
        <taxon>Streptophyta</taxon>
        <taxon>Embryophyta</taxon>
        <taxon>Tracheophyta</taxon>
        <taxon>Spermatophyta</taxon>
        <taxon>Magnoliopsida</taxon>
        <taxon>eudicotyledons</taxon>
        <taxon>Gunneridae</taxon>
        <taxon>Pentapetalae</taxon>
        <taxon>asterids</taxon>
        <taxon>campanulids</taxon>
        <taxon>Escalloniales</taxon>
        <taxon>Escalloniaceae</taxon>
        <taxon>Escallonia</taxon>
    </lineage>
</organism>
<dbReference type="SUPFAM" id="SSF55961">
    <property type="entry name" value="Bet v1-like"/>
    <property type="match status" value="2"/>
</dbReference>
<proteinExistence type="predicted"/>
<feature type="domain" description="Coenzyme Q-binding protein COQ10 START" evidence="1">
    <location>
        <begin position="345"/>
        <end position="384"/>
    </location>
</feature>
<evidence type="ECO:0000313" key="3">
    <source>
        <dbReference type="Proteomes" id="UP001188597"/>
    </source>
</evidence>
<comment type="caution">
    <text evidence="2">The sequence shown here is derived from an EMBL/GenBank/DDBJ whole genome shotgun (WGS) entry which is preliminary data.</text>
</comment>